<sequence length="449" mass="48892">MSLEKLETNQDSAKKQTMEEEQVPMSSVACVLSTSEGSKTTETTPSTKAANNTPVAPLSQIFSSSSATPLFNGSKTTIAFDTDKPSLFAATDSKQPGFAMLENKISTFGGNTESKPAIFGAITMLPVFNSPPLATTPLPTFDTLSNKTTSSPFGSSNASAFGNSTTPALGGVTTTPTIVSTTKPGETNAPNSSLFTFGSASSQQSASSEFNFSANVNPPPSASSAKPRRLRIHSVEFKDRISDEKEVKNISTVITSEKEQTVSLPFLSNIKSCSETQIKSSTLDHTWRIKQFKCLYEFVKMMESPPFPETGQYRIQMERQYVPHSPTYNVVCFYILTSNTFNGLCITTIMLPSGEVVSSKSISGSISNNTLLIEILEDKLLSALDHIDTLTIHCKFEFFCNVVNKTIRLNSLPSSNKVSEDVTYFKDLTFDEFRSKKNNILIKKLVDGK</sequence>
<dbReference type="AlphaFoldDB" id="A0A6J1R3Z1"/>
<evidence type="ECO:0000313" key="3">
    <source>
        <dbReference type="RefSeq" id="XP_024888863.1"/>
    </source>
</evidence>
<protein>
    <submittedName>
        <fullName evidence="3">Cell wall protein DAN4-like</fullName>
    </submittedName>
</protein>
<gene>
    <name evidence="3" type="primary">LOC112465527</name>
</gene>
<feature type="compositionally biased region" description="Basic and acidic residues" evidence="1">
    <location>
        <begin position="1"/>
        <end position="18"/>
    </location>
</feature>
<reference evidence="3" key="1">
    <citation type="submission" date="2025-08" db="UniProtKB">
        <authorList>
            <consortium name="RefSeq"/>
        </authorList>
    </citation>
    <scope>IDENTIFICATION</scope>
    <source>
        <tissue evidence="3">Whole body</tissue>
    </source>
</reference>
<feature type="region of interest" description="Disordered" evidence="1">
    <location>
        <begin position="1"/>
        <end position="52"/>
    </location>
</feature>
<name>A0A6J1R3Z1_9HYME</name>
<keyword evidence="2" id="KW-1185">Reference proteome</keyword>
<dbReference type="Proteomes" id="UP000504618">
    <property type="component" value="Unplaced"/>
</dbReference>
<dbReference type="GeneID" id="112465527"/>
<dbReference type="RefSeq" id="XP_024888863.1">
    <property type="nucleotide sequence ID" value="XM_025033095.1"/>
</dbReference>
<accession>A0A6J1R3Z1</accession>
<proteinExistence type="predicted"/>
<feature type="compositionally biased region" description="Low complexity" evidence="1">
    <location>
        <begin position="33"/>
        <end position="48"/>
    </location>
</feature>
<evidence type="ECO:0000313" key="2">
    <source>
        <dbReference type="Proteomes" id="UP000504618"/>
    </source>
</evidence>
<evidence type="ECO:0000256" key="1">
    <source>
        <dbReference type="SAM" id="MobiDB-lite"/>
    </source>
</evidence>
<organism evidence="2 3">
    <name type="scientific">Temnothorax curvispinosus</name>
    <dbReference type="NCBI Taxonomy" id="300111"/>
    <lineage>
        <taxon>Eukaryota</taxon>
        <taxon>Metazoa</taxon>
        <taxon>Ecdysozoa</taxon>
        <taxon>Arthropoda</taxon>
        <taxon>Hexapoda</taxon>
        <taxon>Insecta</taxon>
        <taxon>Pterygota</taxon>
        <taxon>Neoptera</taxon>
        <taxon>Endopterygota</taxon>
        <taxon>Hymenoptera</taxon>
        <taxon>Apocrita</taxon>
        <taxon>Aculeata</taxon>
        <taxon>Formicoidea</taxon>
        <taxon>Formicidae</taxon>
        <taxon>Myrmicinae</taxon>
        <taxon>Temnothorax</taxon>
    </lineage>
</organism>